<gene>
    <name evidence="2" type="ORF">PR002_g24421</name>
</gene>
<dbReference type="Pfam" id="PF10551">
    <property type="entry name" value="MULE"/>
    <property type="match status" value="1"/>
</dbReference>
<dbReference type="AlphaFoldDB" id="A0A6A3IBQ7"/>
<evidence type="ECO:0000259" key="1">
    <source>
        <dbReference type="Pfam" id="PF10551"/>
    </source>
</evidence>
<evidence type="ECO:0000313" key="2">
    <source>
        <dbReference type="EMBL" id="KAE8979411.1"/>
    </source>
</evidence>
<name>A0A6A3IBQ7_9STRA</name>
<proteinExistence type="predicted"/>
<dbReference type="Proteomes" id="UP000435112">
    <property type="component" value="Unassembled WGS sequence"/>
</dbReference>
<reference evidence="2 3" key="1">
    <citation type="submission" date="2018-09" db="EMBL/GenBank/DDBJ databases">
        <title>Genomic investigation of the strawberry pathogen Phytophthora fragariae indicates pathogenicity is determined by transcriptional variation in three key races.</title>
        <authorList>
            <person name="Adams T.M."/>
            <person name="Armitage A.D."/>
            <person name="Sobczyk M.K."/>
            <person name="Bates H.J."/>
            <person name="Dunwell J.M."/>
            <person name="Nellist C.F."/>
            <person name="Harrison R.J."/>
        </authorList>
    </citation>
    <scope>NUCLEOTIDE SEQUENCE [LARGE SCALE GENOMIC DNA]</scope>
    <source>
        <strain evidence="2 3">SCRP324</strain>
    </source>
</reference>
<feature type="domain" description="MULE transposase" evidence="1">
    <location>
        <begin position="123"/>
        <end position="217"/>
    </location>
</feature>
<evidence type="ECO:0000313" key="3">
    <source>
        <dbReference type="Proteomes" id="UP000435112"/>
    </source>
</evidence>
<dbReference type="OrthoDB" id="120462at2759"/>
<dbReference type="InterPro" id="IPR018289">
    <property type="entry name" value="MULE_transposase_dom"/>
</dbReference>
<protein>
    <recommendedName>
        <fullName evidence="1">MULE transposase domain-containing protein</fullName>
    </recommendedName>
</protein>
<dbReference type="EMBL" id="QXFU01002995">
    <property type="protein sequence ID" value="KAE8979411.1"/>
    <property type="molecule type" value="Genomic_DNA"/>
</dbReference>
<organism evidence="2 3">
    <name type="scientific">Phytophthora rubi</name>
    <dbReference type="NCBI Taxonomy" id="129364"/>
    <lineage>
        <taxon>Eukaryota</taxon>
        <taxon>Sar</taxon>
        <taxon>Stramenopiles</taxon>
        <taxon>Oomycota</taxon>
        <taxon>Peronosporomycetes</taxon>
        <taxon>Peronosporales</taxon>
        <taxon>Peronosporaceae</taxon>
        <taxon>Phytophthora</taxon>
    </lineage>
</organism>
<comment type="caution">
    <text evidence="2">The sequence shown here is derived from an EMBL/GenBank/DDBJ whole genome shotgun (WGS) entry which is preliminary data.</text>
</comment>
<sequence length="352" mass="40449">MKREVDHLAVTTTASRSVIWDIVRGRFYGNPDTNTAFSGLRREDVFRRVNRARHEEYGGSLYGQIESPPWSQVLNGDGSASETNFHLFHYSYYDKSKKKRERLLGWGHPVLLNMLKQKRTDVFVDGTFKTVPPKFKQCLIFSTYDRPTRAYYPAAFILCTSKKYAVYFHAMRLLLDKTDYAMDPEFVCCDFEAGLIRAIRDHFPQGLPVGCLCHLKQACRRKMKAYGIPDDQCRVAMRSGVLDMLTVIKQDKVKGPGLLWVQEKITTECLAQGIVVSTDKWTKFWKYFKRTWITTFPPSLWNIEPYTKALVSRTNNPSERFNREMNAAFPAPHPNLADFVSSSSCPASDTST</sequence>
<accession>A0A6A3IBQ7</accession>